<dbReference type="Proteomes" id="UP001229651">
    <property type="component" value="Unassembled WGS sequence"/>
</dbReference>
<dbReference type="SUPFAM" id="SSF56059">
    <property type="entry name" value="Glutathione synthetase ATP-binding domain-like"/>
    <property type="match status" value="1"/>
</dbReference>
<feature type="domain" description="ATP-grasp" evidence="1">
    <location>
        <begin position="162"/>
        <end position="280"/>
    </location>
</feature>
<dbReference type="PANTHER" id="PTHR21621:SF0">
    <property type="entry name" value="BETA-CITRYLGLUTAMATE SYNTHASE B-RELATED"/>
    <property type="match status" value="1"/>
</dbReference>
<evidence type="ECO:0000259" key="2">
    <source>
        <dbReference type="Pfam" id="PF21068"/>
    </source>
</evidence>
<dbReference type="EMBL" id="JAUSUT010000001">
    <property type="protein sequence ID" value="MDQ0376474.1"/>
    <property type="molecule type" value="Genomic_DNA"/>
</dbReference>
<dbReference type="InterPro" id="IPR048936">
    <property type="entry name" value="MvdD-like_ATPgrasp"/>
</dbReference>
<sequence>MVVELGDRGVEVHRLDTQRFPTQLSLSARLRGGRWAGQLRTEHRTVELDTIDAVWYRSPKPYRFPAGLNEVELGHAKVEAKYGLAGVLMALPVLWVNHPARLADSAYKPVQLAAAARCGVRVPDTLITNEPDAVREFAGEARTVTKMLGAVSIVEDGIRKVARTEPVTEAHLADLRGVEHTAHQFQHWAAKRHEARMFVVGDQITTAAIHAHTAAAYIDWRDGYDTNTYELIEPPDAVRGAVLCMMRELGLVYGALDFVIGPDGEWTFLEVNAGGQYGWIEDATGAPITAQLADLLTKGPHQ</sequence>
<name>A0ABU0EMG2_9PSEU</name>
<proteinExistence type="predicted"/>
<feature type="domain" description="MvdD-like pre-ATP grasp" evidence="2">
    <location>
        <begin position="4"/>
        <end position="99"/>
    </location>
</feature>
<dbReference type="Pfam" id="PF21068">
    <property type="entry name" value="ATPgraspMvdD"/>
    <property type="match status" value="1"/>
</dbReference>
<comment type="caution">
    <text evidence="3">The sequence shown here is derived from an EMBL/GenBank/DDBJ whole genome shotgun (WGS) entry which is preliminary data.</text>
</comment>
<dbReference type="Pfam" id="PF14243">
    <property type="entry name" value="R2K_3"/>
    <property type="match status" value="1"/>
</dbReference>
<reference evidence="3 4" key="1">
    <citation type="submission" date="2023-07" db="EMBL/GenBank/DDBJ databases">
        <title>Sequencing the genomes of 1000 actinobacteria strains.</title>
        <authorList>
            <person name="Klenk H.-P."/>
        </authorList>
    </citation>
    <scope>NUCLEOTIDE SEQUENCE [LARGE SCALE GENOMIC DNA]</scope>
    <source>
        <strain evidence="3 4">DSM 45805</strain>
    </source>
</reference>
<evidence type="ECO:0000313" key="3">
    <source>
        <dbReference type="EMBL" id="MDQ0376474.1"/>
    </source>
</evidence>
<dbReference type="InterPro" id="IPR025643">
    <property type="entry name" value="R2K_3"/>
</dbReference>
<protein>
    <submittedName>
        <fullName evidence="3">ATP-grasp ribosomal peptide maturase</fullName>
    </submittedName>
</protein>
<gene>
    <name evidence="3" type="ORF">FB470_000468</name>
</gene>
<accession>A0ABU0EMG2</accession>
<evidence type="ECO:0000259" key="1">
    <source>
        <dbReference type="Pfam" id="PF14243"/>
    </source>
</evidence>
<dbReference type="Gene3D" id="3.30.470.20">
    <property type="entry name" value="ATP-grasp fold, B domain"/>
    <property type="match status" value="1"/>
</dbReference>
<keyword evidence="4" id="KW-1185">Reference proteome</keyword>
<evidence type="ECO:0000313" key="4">
    <source>
        <dbReference type="Proteomes" id="UP001229651"/>
    </source>
</evidence>
<organism evidence="3 4">
    <name type="scientific">Amycolatopsis thermophila</name>
    <dbReference type="NCBI Taxonomy" id="206084"/>
    <lineage>
        <taxon>Bacteria</taxon>
        <taxon>Bacillati</taxon>
        <taxon>Actinomycetota</taxon>
        <taxon>Actinomycetes</taxon>
        <taxon>Pseudonocardiales</taxon>
        <taxon>Pseudonocardiaceae</taxon>
        <taxon>Amycolatopsis</taxon>
    </lineage>
</organism>
<dbReference type="PANTHER" id="PTHR21621">
    <property type="entry name" value="RIBOSOMAL PROTEIN S6 MODIFICATION PROTEIN"/>
    <property type="match status" value="1"/>
</dbReference>